<dbReference type="PANTHER" id="PTHR10997:SF53">
    <property type="entry name" value="IMPORTIN BETA-LIKE SAD2 HOMOLOG"/>
    <property type="match status" value="1"/>
</dbReference>
<feature type="region of interest" description="Disordered" evidence="8">
    <location>
        <begin position="886"/>
        <end position="962"/>
    </location>
</feature>
<evidence type="ECO:0000313" key="10">
    <source>
        <dbReference type="Proteomes" id="UP000694864"/>
    </source>
</evidence>
<keyword evidence="7" id="KW-0539">Nucleus</keyword>
<evidence type="ECO:0000256" key="5">
    <source>
        <dbReference type="ARBA" id="ARBA00022490"/>
    </source>
</evidence>
<protein>
    <submittedName>
        <fullName evidence="11">Importin beta-like SAD2 homolog</fullName>
    </submittedName>
</protein>
<dbReference type="GeneID" id="104788139"/>
<dbReference type="SUPFAM" id="SSF48371">
    <property type="entry name" value="ARM repeat"/>
    <property type="match status" value="1"/>
</dbReference>
<keyword evidence="6" id="KW-0653">Protein transport</keyword>
<dbReference type="PROSITE" id="PS50166">
    <property type="entry name" value="IMPORTIN_B_NT"/>
    <property type="match status" value="1"/>
</dbReference>
<comment type="subcellular location">
    <subcellularLocation>
        <location evidence="2">Cytoplasm</location>
    </subcellularLocation>
    <subcellularLocation>
        <location evidence="1">Nucleus</location>
    </subcellularLocation>
</comment>
<feature type="domain" description="Importin N-terminal" evidence="9">
    <location>
        <begin position="25"/>
        <end position="99"/>
    </location>
</feature>
<keyword evidence="5" id="KW-0963">Cytoplasm</keyword>
<dbReference type="RefSeq" id="XP_010512130.1">
    <property type="nucleotide sequence ID" value="XM_010513828.2"/>
</dbReference>
<keyword evidence="4" id="KW-0813">Transport</keyword>
<evidence type="ECO:0000256" key="6">
    <source>
        <dbReference type="ARBA" id="ARBA00022927"/>
    </source>
</evidence>
<evidence type="ECO:0000313" key="11">
    <source>
        <dbReference type="RefSeq" id="XP_010512130.1"/>
    </source>
</evidence>
<dbReference type="InterPro" id="IPR011989">
    <property type="entry name" value="ARM-like"/>
</dbReference>
<evidence type="ECO:0000256" key="2">
    <source>
        <dbReference type="ARBA" id="ARBA00004496"/>
    </source>
</evidence>
<dbReference type="Gene3D" id="1.25.10.10">
    <property type="entry name" value="Leucine-rich Repeat Variant"/>
    <property type="match status" value="1"/>
</dbReference>
<evidence type="ECO:0000256" key="7">
    <source>
        <dbReference type="ARBA" id="ARBA00023242"/>
    </source>
</evidence>
<dbReference type="Pfam" id="PF25758">
    <property type="entry name" value="TPR_IPO11"/>
    <property type="match status" value="1"/>
</dbReference>
<feature type="compositionally biased region" description="Acidic residues" evidence="8">
    <location>
        <begin position="942"/>
        <end position="962"/>
    </location>
</feature>
<dbReference type="PANTHER" id="PTHR10997">
    <property type="entry name" value="IMPORTIN-7, 8, 11"/>
    <property type="match status" value="1"/>
</dbReference>
<dbReference type="Proteomes" id="UP000694864">
    <property type="component" value="Chromosome 5"/>
</dbReference>
<sequence length="1029" mass="117614">MDLPSLALIVGAAAFSPNPDERRAAEQSLNQLQHTPQHLIRILQIIVDGGSDLSVRQSASIHFKNFISKHWEPHSGDQNKILPSDKSVVRDQILAYVSQVPPILRVQMGECLKTIIYADYPEQWSHLLAWVTHNLQGQQVYGALFVLRILSSKYEFKSDEDRAPIHRVVEETFPHLLNIFNSLVHVENPSLEVADHIKLICKIFWSCIYLELPRPLFDPNFFNAWMGLFLNILERPVPIEGQPEDPELRKSWGWWKAKKWVAHIVNRLYTRFGDLKLQNPDNKAFAQMFQTNYAAKILECHLKLLNAIRIGEYLPDRVINLILQYLSNSISKSNMYNLLQPHLHTLLFEIVFPLMCFNDNDQMLWDEDPHEYVRKGYDIIEDLYSPRTASMDFVTELVRKRGKENFPRFVQFIVDIFKRYNEASLEEKPYRLKDGALLSVGTLCDKLRQNEPYKSELENMLVQHVFPEFSSPAGHLRAKAAWVAGQYAHINFSDPSNFSKALHCVISGMRDPELPVRVDSVFALRSFIEASKNLDEIRPVLPQLLDEFFKLMNEVENEDLAFTLETIVYKFGEEISPYALGLCQNLASAFWRCIDTDNGEDETDDAGALAAVGCLRAISTILESISSLPHLYGQIEPHLLPIMRKMLTTDGQDVFEEVLEIVSYITTFSPTISLDMWSLWPLMMEALVDWAIDFFPNILVPLHNYISRGTGHYLTCNEPNYQQSLWSVISVLMANKNIDDSDLEPAPKLLGLVLQTCKGQVDQWVEPYLRITLDRLRGAEKSSFKCLLIEVIANAFYYNTPLALGILQRFGIATEIFTIWFQMLQEKKKSGGHANFKREHDKKVCILGLTSLFSLPTGQLPVEVLPHVFRALLELLVAYKDQLAEAAKAEEEEEEDGDDDDMDEFQTDDEDEDGDDENPDETDGSKLQKLAAQAKDFRSYSDDDDFSDDDFSDDEELDSPIDEVDPFVLFMDAVAAMQASDSPRFQSLTQTLDPHYHGLASTIAQHTEQRRAEILKEKLEKQSSATVAS</sequence>
<dbReference type="InterPro" id="IPR058669">
    <property type="entry name" value="TPR_IPO7/11-like"/>
</dbReference>
<reference evidence="11" key="2">
    <citation type="submission" date="2025-08" db="UniProtKB">
        <authorList>
            <consortium name="RefSeq"/>
        </authorList>
    </citation>
    <scope>IDENTIFICATION</scope>
</reference>
<feature type="compositionally biased region" description="Acidic residues" evidence="8">
    <location>
        <begin position="890"/>
        <end position="922"/>
    </location>
</feature>
<evidence type="ECO:0000256" key="4">
    <source>
        <dbReference type="ARBA" id="ARBA00022448"/>
    </source>
</evidence>
<dbReference type="InterPro" id="IPR016024">
    <property type="entry name" value="ARM-type_fold"/>
</dbReference>
<dbReference type="InterPro" id="IPR001494">
    <property type="entry name" value="Importin-beta_N"/>
</dbReference>
<keyword evidence="10" id="KW-1185">Reference proteome</keyword>
<proteinExistence type="inferred from homology"/>
<dbReference type="Pfam" id="PF08506">
    <property type="entry name" value="Cse1"/>
    <property type="match status" value="1"/>
</dbReference>
<dbReference type="SMART" id="SM00913">
    <property type="entry name" value="IBN_N"/>
    <property type="match status" value="1"/>
</dbReference>
<evidence type="ECO:0000256" key="3">
    <source>
        <dbReference type="ARBA" id="ARBA00007991"/>
    </source>
</evidence>
<dbReference type="InterPro" id="IPR013713">
    <property type="entry name" value="XPO2_central"/>
</dbReference>
<evidence type="ECO:0000259" key="9">
    <source>
        <dbReference type="PROSITE" id="PS50166"/>
    </source>
</evidence>
<reference evidence="10" key="1">
    <citation type="journal article" date="2014" name="Nat. Commun.">
        <title>The emerging biofuel crop Camelina sativa retains a highly undifferentiated hexaploid genome structure.</title>
        <authorList>
            <person name="Kagale S."/>
            <person name="Koh C."/>
            <person name="Nixon J."/>
            <person name="Bollina V."/>
            <person name="Clarke W.E."/>
            <person name="Tuteja R."/>
            <person name="Spillane C."/>
            <person name="Robinson S.J."/>
            <person name="Links M.G."/>
            <person name="Clarke C."/>
            <person name="Higgins E.E."/>
            <person name="Huebert T."/>
            <person name="Sharpe A.G."/>
            <person name="Parkin I.A."/>
        </authorList>
    </citation>
    <scope>NUCLEOTIDE SEQUENCE [LARGE SCALE GENOMIC DNA]</scope>
    <source>
        <strain evidence="10">cv. DH55</strain>
    </source>
</reference>
<dbReference type="Pfam" id="PF03810">
    <property type="entry name" value="IBN_N"/>
    <property type="match status" value="1"/>
</dbReference>
<evidence type="ECO:0000256" key="8">
    <source>
        <dbReference type="SAM" id="MobiDB-lite"/>
    </source>
</evidence>
<organism evidence="10 11">
    <name type="scientific">Camelina sativa</name>
    <name type="common">False flax</name>
    <name type="synonym">Myagrum sativum</name>
    <dbReference type="NCBI Taxonomy" id="90675"/>
    <lineage>
        <taxon>Eukaryota</taxon>
        <taxon>Viridiplantae</taxon>
        <taxon>Streptophyta</taxon>
        <taxon>Embryophyta</taxon>
        <taxon>Tracheophyta</taxon>
        <taxon>Spermatophyta</taxon>
        <taxon>Magnoliopsida</taxon>
        <taxon>eudicotyledons</taxon>
        <taxon>Gunneridae</taxon>
        <taxon>Pentapetalae</taxon>
        <taxon>rosids</taxon>
        <taxon>malvids</taxon>
        <taxon>Brassicales</taxon>
        <taxon>Brassicaceae</taxon>
        <taxon>Camelineae</taxon>
        <taxon>Camelina</taxon>
    </lineage>
</organism>
<accession>A0ABM0Z915</accession>
<evidence type="ECO:0000256" key="1">
    <source>
        <dbReference type="ARBA" id="ARBA00004123"/>
    </source>
</evidence>
<gene>
    <name evidence="11" type="primary">LOC104788139</name>
</gene>
<name>A0ABM0Z915_CAMSA</name>
<comment type="similarity">
    <text evidence="3">Belongs to the importin beta family.</text>
</comment>